<dbReference type="InterPro" id="IPR010982">
    <property type="entry name" value="Lambda_DNA-bd_dom_sf"/>
</dbReference>
<dbReference type="SMART" id="SM00530">
    <property type="entry name" value="HTH_XRE"/>
    <property type="match status" value="1"/>
</dbReference>
<dbReference type="CDD" id="cd00093">
    <property type="entry name" value="HTH_XRE"/>
    <property type="match status" value="1"/>
</dbReference>
<dbReference type="Gene3D" id="2.10.109.10">
    <property type="entry name" value="Umud Fragment, subunit A"/>
    <property type="match status" value="1"/>
</dbReference>
<dbReference type="Pfam" id="PF01381">
    <property type="entry name" value="HTH_3"/>
    <property type="match status" value="1"/>
</dbReference>
<dbReference type="AlphaFoldDB" id="A0A376W7U0"/>
<sequence>MQSKKYILCMDGFSTERNNEGMKMKWYELARSRMKELSITQEKLAEELGMTQGGIGHWLRGSRHPSLDEIGVVFKYLGINNVSFNHDGTFSPVGEYSSAPVKKQYEYPVFSHVQAGMFSSELRTFTKGDAERWVSTTKKASDSAFWLEVEGNSMTAPTGSKPSFPDGMLILVDPEQAVEPGDFCIARLGGDEFTFKKLIRDSGQVFLQPLNPQYPMIPCNESCSVVGKVIASQWPEETFG</sequence>
<dbReference type="SUPFAM" id="SSF47413">
    <property type="entry name" value="lambda repressor-like DNA-binding domains"/>
    <property type="match status" value="1"/>
</dbReference>
<dbReference type="SUPFAM" id="SSF51306">
    <property type="entry name" value="LexA/Signal peptidase"/>
    <property type="match status" value="1"/>
</dbReference>
<dbReference type="Proteomes" id="UP000254716">
    <property type="component" value="Unassembled WGS sequence"/>
</dbReference>
<dbReference type="GO" id="GO:0003677">
    <property type="term" value="F:DNA binding"/>
    <property type="evidence" value="ECO:0007669"/>
    <property type="project" value="InterPro"/>
</dbReference>
<protein>
    <submittedName>
        <fullName evidence="2">Repressor protein CI from phage origin</fullName>
    </submittedName>
</protein>
<dbReference type="FunFam" id="2.10.109.10:FF:000009">
    <property type="entry name" value="Prophage repressor CI"/>
    <property type="match status" value="1"/>
</dbReference>
<organism evidence="2 3">
    <name type="scientific">Escherichia coli</name>
    <dbReference type="NCBI Taxonomy" id="562"/>
    <lineage>
        <taxon>Bacteria</taxon>
        <taxon>Pseudomonadati</taxon>
        <taxon>Pseudomonadota</taxon>
        <taxon>Gammaproteobacteria</taxon>
        <taxon>Enterobacterales</taxon>
        <taxon>Enterobacteriaceae</taxon>
        <taxon>Escherichia</taxon>
    </lineage>
</organism>
<dbReference type="EMBL" id="UGCV01000008">
    <property type="protein sequence ID" value="STJ19497.1"/>
    <property type="molecule type" value="Genomic_DNA"/>
</dbReference>
<dbReference type="PANTHER" id="PTHR33516:SF2">
    <property type="entry name" value="LEXA REPRESSOR-RELATED"/>
    <property type="match status" value="1"/>
</dbReference>
<dbReference type="InterPro" id="IPR050077">
    <property type="entry name" value="LexA_repressor"/>
</dbReference>
<dbReference type="Gene3D" id="1.10.260.40">
    <property type="entry name" value="lambda repressor-like DNA-binding domains"/>
    <property type="match status" value="1"/>
</dbReference>
<evidence type="ECO:0000259" key="1">
    <source>
        <dbReference type="PROSITE" id="PS50943"/>
    </source>
</evidence>
<gene>
    <name evidence="2" type="ORF">NCTC9081_05034</name>
</gene>
<dbReference type="Pfam" id="PF00717">
    <property type="entry name" value="Peptidase_S24"/>
    <property type="match status" value="1"/>
</dbReference>
<evidence type="ECO:0000313" key="3">
    <source>
        <dbReference type="Proteomes" id="UP000254716"/>
    </source>
</evidence>
<evidence type="ECO:0000313" key="2">
    <source>
        <dbReference type="EMBL" id="STJ19497.1"/>
    </source>
</evidence>
<dbReference type="InterPro" id="IPR001387">
    <property type="entry name" value="Cro/C1-type_HTH"/>
</dbReference>
<dbReference type="PANTHER" id="PTHR33516">
    <property type="entry name" value="LEXA REPRESSOR"/>
    <property type="match status" value="1"/>
</dbReference>
<dbReference type="PROSITE" id="PS50943">
    <property type="entry name" value="HTH_CROC1"/>
    <property type="match status" value="1"/>
</dbReference>
<feature type="domain" description="HTH cro/C1-type" evidence="1">
    <location>
        <begin position="31"/>
        <end position="84"/>
    </location>
</feature>
<dbReference type="CDD" id="cd06529">
    <property type="entry name" value="S24_LexA-like"/>
    <property type="match status" value="1"/>
</dbReference>
<dbReference type="InterPro" id="IPR039418">
    <property type="entry name" value="LexA-like"/>
</dbReference>
<dbReference type="InterPro" id="IPR015927">
    <property type="entry name" value="Peptidase_S24_S26A/B/C"/>
</dbReference>
<accession>A0A376W7U0</accession>
<proteinExistence type="predicted"/>
<name>A0A376W7U0_ECOLX</name>
<reference evidence="2 3" key="1">
    <citation type="submission" date="2018-06" db="EMBL/GenBank/DDBJ databases">
        <authorList>
            <consortium name="Pathogen Informatics"/>
            <person name="Doyle S."/>
        </authorList>
    </citation>
    <scope>NUCLEOTIDE SEQUENCE [LARGE SCALE GENOMIC DNA]</scope>
    <source>
        <strain evidence="2 3">NCTC9081</strain>
    </source>
</reference>
<dbReference type="InterPro" id="IPR036286">
    <property type="entry name" value="LexA/Signal_pep-like_sf"/>
</dbReference>